<dbReference type="Proteomes" id="UP000004687">
    <property type="component" value="Unassembled WGS sequence"/>
</dbReference>
<protein>
    <submittedName>
        <fullName evidence="1">Uncharacterized protein</fullName>
    </submittedName>
</protein>
<dbReference type="EMBL" id="DS990140">
    <property type="protein sequence ID" value="EET25453.1"/>
    <property type="molecule type" value="Genomic_DNA"/>
</dbReference>
<reference evidence="1" key="1">
    <citation type="submission" date="2005-09" db="EMBL/GenBank/DDBJ databases">
        <title>Annotation of Vibrio cholerae MO10.</title>
        <authorList>
            <person name="Colwell R."/>
            <person name="Grim C.J."/>
            <person name="Young S."/>
            <person name="Jaffe D."/>
            <person name="Gnerre S."/>
            <person name="Berlin A."/>
            <person name="Heiman D."/>
            <person name="Hepburn T."/>
            <person name="Shea T."/>
            <person name="Sykes S."/>
            <person name="Yandava C."/>
            <person name="Alvarado L."/>
            <person name="Kodira C."/>
            <person name="Borodovsky M."/>
            <person name="Heidelberg J."/>
            <person name="Lander E."/>
            <person name="Galagan J."/>
            <person name="Nusbaum C."/>
            <person name="Birren B."/>
        </authorList>
    </citation>
    <scope>NUCLEOTIDE SEQUENCE [LARGE SCALE GENOMIC DNA]</scope>
    <source>
        <strain evidence="1">MO10</strain>
    </source>
</reference>
<proteinExistence type="predicted"/>
<accession>A0A0X1L4K5</accession>
<reference evidence="1" key="2">
    <citation type="submission" date="2008-07" db="EMBL/GenBank/DDBJ databases">
        <authorList>
            <consortium name="Broad Institute Genome Sequencing Platform"/>
            <person name="Colwell R."/>
            <person name="Grim C.J."/>
            <person name="Young S."/>
            <person name="Jaffe D."/>
            <person name="Gnerre S."/>
            <person name="Berlin A."/>
            <person name="Heiman D."/>
            <person name="Hepburn T."/>
            <person name="Shea T."/>
            <person name="Sykes S."/>
            <person name="Alvarado L."/>
            <person name="Kodira C."/>
            <person name="Heidelberg J."/>
            <person name="Lander E."/>
            <person name="Galagan J."/>
            <person name="Nusbaum C."/>
            <person name="Birren B."/>
        </authorList>
    </citation>
    <scope>NUCLEOTIDE SEQUENCE [LARGE SCALE GENOMIC DNA]</scope>
    <source>
        <strain evidence="1">MO10</strain>
    </source>
</reference>
<dbReference type="AlphaFoldDB" id="A0A0X1L4K5"/>
<sequence>MPATLHAFSINGFMVERLFFSMLFTIIPKNGCLKNNLNCDSYHQNGIFYSIESPQFEICREAL</sequence>
<organism evidence="1">
    <name type="scientific">Vibrio cholerae (strain MO10)</name>
    <dbReference type="NCBI Taxonomy" id="345072"/>
    <lineage>
        <taxon>Bacteria</taxon>
        <taxon>Pseudomonadati</taxon>
        <taxon>Pseudomonadota</taxon>
        <taxon>Gammaproteobacteria</taxon>
        <taxon>Vibrionales</taxon>
        <taxon>Vibrionaceae</taxon>
        <taxon>Vibrio</taxon>
    </lineage>
</organism>
<name>A0A0X1L4K5_VIBCO</name>
<evidence type="ECO:0000313" key="1">
    <source>
        <dbReference type="EMBL" id="EET25453.1"/>
    </source>
</evidence>
<dbReference type="HOGENOM" id="CLU_2884685_0_0_6"/>
<gene>
    <name evidence="1" type="ORF">VchoM_03480</name>
</gene>